<keyword evidence="2" id="KW-1185">Reference proteome</keyword>
<reference evidence="1 2" key="1">
    <citation type="submission" date="2018-11" db="EMBL/GenBank/DDBJ databases">
        <title>Genome assembly of Steccherinum ochraceum LE-BIN_3174, the white-rot fungus of the Steccherinaceae family (The Residual Polyporoid clade, Polyporales, Basidiomycota).</title>
        <authorList>
            <person name="Fedorova T.V."/>
            <person name="Glazunova O.A."/>
            <person name="Landesman E.O."/>
            <person name="Moiseenko K.V."/>
            <person name="Psurtseva N.V."/>
            <person name="Savinova O.S."/>
            <person name="Shakhova N.V."/>
            <person name="Tyazhelova T.V."/>
            <person name="Vasina D.V."/>
        </authorList>
    </citation>
    <scope>NUCLEOTIDE SEQUENCE [LARGE SCALE GENOMIC DNA]</scope>
    <source>
        <strain evidence="1 2">LE-BIN_3174</strain>
    </source>
</reference>
<evidence type="ECO:0000313" key="1">
    <source>
        <dbReference type="EMBL" id="TCD69569.1"/>
    </source>
</evidence>
<protein>
    <recommendedName>
        <fullName evidence="3">HNH domain-containing protein</fullName>
    </recommendedName>
</protein>
<dbReference type="AlphaFoldDB" id="A0A4R0RUW0"/>
<sequence length="232" mass="25956">MNTSPDDTSSPQFSLFKDCLAKRLIARGGILEASSTSASGEDDKEDLDDFTLYLTSEVWSSLPQKVHSATYETRHDVPALGDGPGFTLDTILSPVFVDTLASIGVMDAADVAGRLLSKVVEDYMAEACAPPPVWSKTRTTECEICEREVPLTYHHLIPREVHAKVLKKKWHPESMLNSVAWLCRPCHSAVHHVASNEELAKSLYTVELLLEREDIQRWRKYATKQRFGVKRG</sequence>
<evidence type="ECO:0000313" key="2">
    <source>
        <dbReference type="Proteomes" id="UP000292702"/>
    </source>
</evidence>
<gene>
    <name evidence="1" type="ORF">EIP91_006991</name>
</gene>
<dbReference type="PANTHER" id="PTHR37827">
    <property type="entry name" value="TUDOR DOMAIN-CONTAINING PROTEIN"/>
    <property type="match status" value="1"/>
</dbReference>
<dbReference type="CDD" id="cd00085">
    <property type="entry name" value="HNHc"/>
    <property type="match status" value="1"/>
</dbReference>
<dbReference type="InterPro" id="IPR003615">
    <property type="entry name" value="HNH_nuc"/>
</dbReference>
<comment type="caution">
    <text evidence="1">The sequence shown here is derived from an EMBL/GenBank/DDBJ whole genome shotgun (WGS) entry which is preliminary data.</text>
</comment>
<organism evidence="1 2">
    <name type="scientific">Steccherinum ochraceum</name>
    <dbReference type="NCBI Taxonomy" id="92696"/>
    <lineage>
        <taxon>Eukaryota</taxon>
        <taxon>Fungi</taxon>
        <taxon>Dikarya</taxon>
        <taxon>Basidiomycota</taxon>
        <taxon>Agaricomycotina</taxon>
        <taxon>Agaricomycetes</taxon>
        <taxon>Polyporales</taxon>
        <taxon>Steccherinaceae</taxon>
        <taxon>Steccherinum</taxon>
    </lineage>
</organism>
<evidence type="ECO:0008006" key="3">
    <source>
        <dbReference type="Google" id="ProtNLM"/>
    </source>
</evidence>
<proteinExistence type="predicted"/>
<dbReference type="PANTHER" id="PTHR37827:SF1">
    <property type="entry name" value="HNH DOMAIN-CONTAINING PROTEIN"/>
    <property type="match status" value="1"/>
</dbReference>
<accession>A0A4R0RUW0</accession>
<dbReference type="OrthoDB" id="4850648at2759"/>
<dbReference type="Proteomes" id="UP000292702">
    <property type="component" value="Unassembled WGS sequence"/>
</dbReference>
<dbReference type="STRING" id="92696.A0A4R0RUW0"/>
<name>A0A4R0RUW0_9APHY</name>
<dbReference type="EMBL" id="RWJN01000038">
    <property type="protein sequence ID" value="TCD69569.1"/>
    <property type="molecule type" value="Genomic_DNA"/>
</dbReference>